<feature type="transmembrane region" description="Helical" evidence="5">
    <location>
        <begin position="36"/>
        <end position="56"/>
    </location>
</feature>
<evidence type="ECO:0000259" key="6">
    <source>
        <dbReference type="Pfam" id="PF00892"/>
    </source>
</evidence>
<comment type="subcellular location">
    <subcellularLocation>
        <location evidence="1">Membrane</location>
        <topology evidence="1">Multi-pass membrane protein</topology>
    </subcellularLocation>
</comment>
<dbReference type="Pfam" id="PF00892">
    <property type="entry name" value="EamA"/>
    <property type="match status" value="2"/>
</dbReference>
<feature type="transmembrane region" description="Helical" evidence="5">
    <location>
        <begin position="126"/>
        <end position="143"/>
    </location>
</feature>
<keyword evidence="8" id="KW-1185">Reference proteome</keyword>
<dbReference type="GO" id="GO:0016020">
    <property type="term" value="C:membrane"/>
    <property type="evidence" value="ECO:0007669"/>
    <property type="project" value="UniProtKB-SubCell"/>
</dbReference>
<keyword evidence="3 5" id="KW-1133">Transmembrane helix</keyword>
<keyword evidence="2 5" id="KW-0812">Transmembrane</keyword>
<sequence length="316" mass="34192">MGRSEGTAARGKRHLLARHAAVVQRRAGRLDPTVRALLWSGVSGLLFVTLNSLMRGLSLALNGFETQFLRYLMGIAVMVPFMARSGFATYKPHNLAGQFSRGGVHTIGLLIWFTALPRISLADTTAIGFTTPIFIMLGAVLVFKEPMRWERWIAAALGFGGVLIVVAPKLSGTGGLYDLVMLCSSPVYAASYLMTKALTRYERAEVIVAWQAISVTLFSLPLAVLHWQTPGLAQLALFVVCGLLGSSGHYCLTRSYAAADISASQSVKFLDLVWASIIGWLAFGDLPSESTLIGGVVICGSTLWIARRESRGRRLS</sequence>
<feature type="transmembrane region" description="Helical" evidence="5">
    <location>
        <begin position="102"/>
        <end position="120"/>
    </location>
</feature>
<feature type="domain" description="EamA" evidence="6">
    <location>
        <begin position="178"/>
        <end position="305"/>
    </location>
</feature>
<evidence type="ECO:0000313" key="7">
    <source>
        <dbReference type="EMBL" id="MBK6005975.1"/>
    </source>
</evidence>
<feature type="transmembrane region" description="Helical" evidence="5">
    <location>
        <begin position="152"/>
        <end position="170"/>
    </location>
</feature>
<feature type="transmembrane region" description="Helical" evidence="5">
    <location>
        <begin position="233"/>
        <end position="253"/>
    </location>
</feature>
<feature type="domain" description="EamA" evidence="6">
    <location>
        <begin position="37"/>
        <end position="166"/>
    </location>
</feature>
<comment type="caution">
    <text evidence="7">The sequence shown here is derived from an EMBL/GenBank/DDBJ whole genome shotgun (WGS) entry which is preliminary data.</text>
</comment>
<gene>
    <name evidence="7" type="ORF">JJB11_07695</name>
</gene>
<organism evidence="7 8">
    <name type="scientific">Ramlibacter ginsenosidimutans</name>
    <dbReference type="NCBI Taxonomy" id="502333"/>
    <lineage>
        <taxon>Bacteria</taxon>
        <taxon>Pseudomonadati</taxon>
        <taxon>Pseudomonadota</taxon>
        <taxon>Betaproteobacteria</taxon>
        <taxon>Burkholderiales</taxon>
        <taxon>Comamonadaceae</taxon>
        <taxon>Ramlibacter</taxon>
    </lineage>
</organism>
<feature type="transmembrane region" description="Helical" evidence="5">
    <location>
        <begin position="206"/>
        <end position="227"/>
    </location>
</feature>
<evidence type="ECO:0000256" key="5">
    <source>
        <dbReference type="SAM" id="Phobius"/>
    </source>
</evidence>
<dbReference type="PANTHER" id="PTHR22911">
    <property type="entry name" value="ACYL-MALONYL CONDENSING ENZYME-RELATED"/>
    <property type="match status" value="1"/>
</dbReference>
<reference evidence="7" key="2">
    <citation type="submission" date="2021-01" db="EMBL/GenBank/DDBJ databases">
        <authorList>
            <person name="Kang M."/>
        </authorList>
    </citation>
    <scope>NUCLEOTIDE SEQUENCE</scope>
    <source>
        <strain evidence="7">KACC 17527</strain>
    </source>
</reference>
<evidence type="ECO:0000313" key="8">
    <source>
        <dbReference type="Proteomes" id="UP000630528"/>
    </source>
</evidence>
<dbReference type="EMBL" id="JAEPWM010000002">
    <property type="protein sequence ID" value="MBK6005975.1"/>
    <property type="molecule type" value="Genomic_DNA"/>
</dbReference>
<name>A0A934WLV0_9BURK</name>
<dbReference type="RefSeq" id="WP_201167972.1">
    <property type="nucleotide sequence ID" value="NZ_JAEPWM010000002.1"/>
</dbReference>
<dbReference type="AlphaFoldDB" id="A0A934WLV0"/>
<protein>
    <submittedName>
        <fullName evidence="7">DMT family transporter</fullName>
    </submittedName>
</protein>
<accession>A0A934WLV0</accession>
<evidence type="ECO:0000256" key="2">
    <source>
        <dbReference type="ARBA" id="ARBA00022692"/>
    </source>
</evidence>
<evidence type="ECO:0000256" key="4">
    <source>
        <dbReference type="ARBA" id="ARBA00023136"/>
    </source>
</evidence>
<feature type="transmembrane region" description="Helical" evidence="5">
    <location>
        <begin position="68"/>
        <end position="90"/>
    </location>
</feature>
<evidence type="ECO:0000256" key="3">
    <source>
        <dbReference type="ARBA" id="ARBA00022989"/>
    </source>
</evidence>
<feature type="transmembrane region" description="Helical" evidence="5">
    <location>
        <begin position="176"/>
        <end position="194"/>
    </location>
</feature>
<dbReference type="Proteomes" id="UP000630528">
    <property type="component" value="Unassembled WGS sequence"/>
</dbReference>
<reference evidence="7" key="1">
    <citation type="journal article" date="2012" name="J. Microbiol. Biotechnol.">
        <title>Ramlibacter ginsenosidimutans sp. nov., with ginsenoside-converting activity.</title>
        <authorList>
            <person name="Wang L."/>
            <person name="An D.S."/>
            <person name="Kim S.G."/>
            <person name="Jin F.X."/>
            <person name="Kim S.C."/>
            <person name="Lee S.T."/>
            <person name="Im W.T."/>
        </authorList>
    </citation>
    <scope>NUCLEOTIDE SEQUENCE</scope>
    <source>
        <strain evidence="7">KACC 17527</strain>
    </source>
</reference>
<dbReference type="InterPro" id="IPR000620">
    <property type="entry name" value="EamA_dom"/>
</dbReference>
<dbReference type="PANTHER" id="PTHR22911:SF6">
    <property type="entry name" value="SOLUTE CARRIER FAMILY 35 MEMBER G1"/>
    <property type="match status" value="1"/>
</dbReference>
<dbReference type="InterPro" id="IPR037185">
    <property type="entry name" value="EmrE-like"/>
</dbReference>
<proteinExistence type="predicted"/>
<evidence type="ECO:0000256" key="1">
    <source>
        <dbReference type="ARBA" id="ARBA00004141"/>
    </source>
</evidence>
<keyword evidence="4 5" id="KW-0472">Membrane</keyword>
<dbReference type="SUPFAM" id="SSF103481">
    <property type="entry name" value="Multidrug resistance efflux transporter EmrE"/>
    <property type="match status" value="2"/>
</dbReference>